<keyword evidence="2" id="KW-1185">Reference proteome</keyword>
<gene>
    <name evidence="1" type="ORF">ABG768_004486</name>
</gene>
<dbReference type="AlphaFoldDB" id="A0AAW1ZXQ1"/>
<feature type="non-terminal residue" evidence="1">
    <location>
        <position position="72"/>
    </location>
</feature>
<name>A0AAW1ZXQ1_CULAL</name>
<comment type="caution">
    <text evidence="1">The sequence shown here is derived from an EMBL/GenBank/DDBJ whole genome shotgun (WGS) entry which is preliminary data.</text>
</comment>
<dbReference type="Proteomes" id="UP001479290">
    <property type="component" value="Unassembled WGS sequence"/>
</dbReference>
<sequence>MGKCKFSEGWLENPKYKAWLAKDLKWTKKAICKLCVKSFDISNMGEAAIVSHMLGQKHRRLATASSTHSLTT</sequence>
<evidence type="ECO:0000313" key="2">
    <source>
        <dbReference type="Proteomes" id="UP001479290"/>
    </source>
</evidence>
<accession>A0AAW1ZXQ1</accession>
<evidence type="ECO:0000313" key="1">
    <source>
        <dbReference type="EMBL" id="KAK9965393.1"/>
    </source>
</evidence>
<organism evidence="1 2">
    <name type="scientific">Culter alburnus</name>
    <name type="common">Topmouth culter</name>
    <dbReference type="NCBI Taxonomy" id="194366"/>
    <lineage>
        <taxon>Eukaryota</taxon>
        <taxon>Metazoa</taxon>
        <taxon>Chordata</taxon>
        <taxon>Craniata</taxon>
        <taxon>Vertebrata</taxon>
        <taxon>Euteleostomi</taxon>
        <taxon>Actinopterygii</taxon>
        <taxon>Neopterygii</taxon>
        <taxon>Teleostei</taxon>
        <taxon>Ostariophysi</taxon>
        <taxon>Cypriniformes</taxon>
        <taxon>Xenocyprididae</taxon>
        <taxon>Xenocypridinae</taxon>
        <taxon>Culter</taxon>
    </lineage>
</organism>
<dbReference type="EMBL" id="JAWDJR010000012">
    <property type="protein sequence ID" value="KAK9965393.1"/>
    <property type="molecule type" value="Genomic_DNA"/>
</dbReference>
<proteinExistence type="predicted"/>
<protein>
    <submittedName>
        <fullName evidence="1">Uncharacterized protein</fullName>
    </submittedName>
</protein>
<reference evidence="1 2" key="1">
    <citation type="submission" date="2024-05" db="EMBL/GenBank/DDBJ databases">
        <title>A high-quality chromosomal-level genome assembly of Topmouth culter (Culter alburnus).</title>
        <authorList>
            <person name="Zhao H."/>
        </authorList>
    </citation>
    <scope>NUCLEOTIDE SEQUENCE [LARGE SCALE GENOMIC DNA]</scope>
    <source>
        <strain evidence="1">CATC2023</strain>
        <tissue evidence="1">Muscle</tissue>
    </source>
</reference>